<sequence length="123" mass="14119">MKKQARLIENDPLTATDKVLSGYEQFNKPERQQSDQSASQQVNTSESKEVSKPAIRKSTFQLSEEVLQRLDTFHLQLQLELGKANAPYKEVIVEAAIAHLLNTEDREGLIRTLQKRQQQRNQT</sequence>
<gene>
    <name evidence="2" type="ordered locus">Cyan7425_0018</name>
</gene>
<dbReference type="HOGENOM" id="CLU_127618_0_0_3"/>
<protein>
    <submittedName>
        <fullName evidence="2">Uncharacterized protein</fullName>
    </submittedName>
</protein>
<feature type="region of interest" description="Disordered" evidence="1">
    <location>
        <begin position="26"/>
        <end position="55"/>
    </location>
</feature>
<dbReference type="OrthoDB" id="573544at2"/>
<evidence type="ECO:0000313" key="2">
    <source>
        <dbReference type="EMBL" id="ACL47734.1"/>
    </source>
</evidence>
<dbReference type="eggNOG" id="ENOG502ZCQ9">
    <property type="taxonomic scope" value="Bacteria"/>
</dbReference>
<feature type="compositionally biased region" description="Polar residues" evidence="1">
    <location>
        <begin position="34"/>
        <end position="45"/>
    </location>
</feature>
<reference evidence="2" key="1">
    <citation type="submission" date="2009-01" db="EMBL/GenBank/DDBJ databases">
        <title>Complete sequence of plasmid2 Cyanothece sp. PCC 7425.</title>
        <authorList>
            <consortium name="US DOE Joint Genome Institute"/>
            <person name="Lucas S."/>
            <person name="Copeland A."/>
            <person name="Lapidus A."/>
            <person name="Glavina del Rio T."/>
            <person name="Dalin E."/>
            <person name="Tice H."/>
            <person name="Bruce D."/>
            <person name="Goodwin L."/>
            <person name="Pitluck S."/>
            <person name="Sims D."/>
            <person name="Meineke L."/>
            <person name="Brettin T."/>
            <person name="Detter J.C."/>
            <person name="Han C."/>
            <person name="Larimer F."/>
            <person name="Land M."/>
            <person name="Hauser L."/>
            <person name="Kyrpides N."/>
            <person name="Ovchinnikova G."/>
            <person name="Liberton M."/>
            <person name="Stoeckel J."/>
            <person name="Banerjee A."/>
            <person name="Singh A."/>
            <person name="Page L."/>
            <person name="Sato H."/>
            <person name="Zhao L."/>
            <person name="Sherman L."/>
            <person name="Pakrasi H."/>
            <person name="Richardson P."/>
        </authorList>
    </citation>
    <scope>NUCLEOTIDE SEQUENCE</scope>
    <source>
        <strain evidence="2">PCC 7425</strain>
        <plasmid evidence="2">pP742502</plasmid>
    </source>
</reference>
<dbReference type="KEGG" id="cyn:Cyan7425_0018"/>
<keyword evidence="2" id="KW-0614">Plasmid</keyword>
<proteinExistence type="predicted"/>
<evidence type="ECO:0000256" key="1">
    <source>
        <dbReference type="SAM" id="MobiDB-lite"/>
    </source>
</evidence>
<accession>B8HZ86</accession>
<dbReference type="EMBL" id="CP001346">
    <property type="protein sequence ID" value="ACL47734.1"/>
    <property type="molecule type" value="Genomic_DNA"/>
</dbReference>
<organism evidence="2">
    <name type="scientific">Cyanothece sp. (strain PCC 7425 / ATCC 29141)</name>
    <dbReference type="NCBI Taxonomy" id="395961"/>
    <lineage>
        <taxon>Bacteria</taxon>
        <taxon>Bacillati</taxon>
        <taxon>Cyanobacteriota</taxon>
        <taxon>Cyanophyceae</taxon>
        <taxon>Gomontiellales</taxon>
        <taxon>Cyanothecaceae</taxon>
        <taxon>Cyanothece</taxon>
    </lineage>
</organism>
<geneLocation type="plasmid" evidence="2">
    <name>pP742502</name>
</geneLocation>
<dbReference type="AlphaFoldDB" id="B8HZ86"/>
<name>B8HZ86_CYAP4</name>